<dbReference type="STRING" id="1117707.VQ7734_00453"/>
<dbReference type="RefSeq" id="WP_200796871.1">
    <property type="nucleotide sequence ID" value="NZ_AP024897.1"/>
</dbReference>
<keyword evidence="1" id="KW-0732">Signal</keyword>
<evidence type="ECO:0000259" key="3">
    <source>
        <dbReference type="Pfam" id="PF13204"/>
    </source>
</evidence>
<evidence type="ECO:0000313" key="4">
    <source>
        <dbReference type="EMBL" id="SHO54735.1"/>
    </source>
</evidence>
<dbReference type="PANTHER" id="PTHR37836">
    <property type="entry name" value="LMO1036 PROTEIN"/>
    <property type="match status" value="1"/>
</dbReference>
<evidence type="ECO:0000259" key="2">
    <source>
        <dbReference type="Pfam" id="PF12904"/>
    </source>
</evidence>
<protein>
    <submittedName>
        <fullName evidence="4">Putative endoglucanase</fullName>
    </submittedName>
</protein>
<dbReference type="Proteomes" id="UP000184600">
    <property type="component" value="Unassembled WGS sequence"/>
</dbReference>
<feature type="chain" id="PRO_5012952356" evidence="1">
    <location>
        <begin position="26"/>
        <end position="472"/>
    </location>
</feature>
<dbReference type="InterPro" id="IPR017853">
    <property type="entry name" value="GH"/>
</dbReference>
<dbReference type="InterPro" id="IPR025277">
    <property type="entry name" value="Apiosidase-like_cat_dom"/>
</dbReference>
<keyword evidence="5" id="KW-1185">Reference proteome</keyword>
<dbReference type="Pfam" id="PF13204">
    <property type="entry name" value="Apiosidase"/>
    <property type="match status" value="1"/>
</dbReference>
<accession>A0A1M7YQ82</accession>
<dbReference type="PROSITE" id="PS51257">
    <property type="entry name" value="PROKAR_LIPOPROTEIN"/>
    <property type="match status" value="1"/>
</dbReference>
<feature type="domain" description="Putative collagen-binding" evidence="2">
    <location>
        <begin position="380"/>
        <end position="470"/>
    </location>
</feature>
<sequence>MFKNLCTLIFILGFTACPMAMPASASSTPEYQVQRLKVSDNHRFLQYENGQPFFWLADTGWLLFSKLSREEAEQYLQNRHDKGFNVIQVMVVHDLAEKNYYGNTPFINEDPTQPAVTPDSSPDDSLAYDYWDHVDYIVHLAAQKGMYMAMVPVWGSAAGQVKAQDGWADSYATWLAQRYKQNRNIIWLNGGDKKGSVLPQIWQQLGLALDKATPDNLITFHPFGGTQSSTWFHHASWLDFNMFQSGHRRYDQKRDDVPAAEWKGEDNWRYVAEDYALKPIKPTIDGEPSYENIPQGLHDTTQPYWTAADVRRYAYWSVFAGAFGHTYGNNAVMQMHKPDSGKGSYGVRDYWDHAMNDEGAREMKYLKQLMLSRPFFERRPAQSLLAGENGQKYNHIVATRGKNYAFFYTYTGRPFEVDLSKMPAGLIVASWYSPRDGHTLDAGVFNTSGIQYFHPPGTEKEGNDWVLILDRI</sequence>
<reference evidence="5" key="1">
    <citation type="submission" date="2016-12" db="EMBL/GenBank/DDBJ databases">
        <authorList>
            <person name="Rodrigo-Torres L."/>
            <person name="Arahal R.D."/>
            <person name="Lucena T."/>
        </authorList>
    </citation>
    <scope>NUCLEOTIDE SEQUENCE [LARGE SCALE GENOMIC DNA]</scope>
</reference>
<dbReference type="PANTHER" id="PTHR37836:SF3">
    <property type="entry name" value="ENDOGLUCANASE"/>
    <property type="match status" value="1"/>
</dbReference>
<feature type="signal peptide" evidence="1">
    <location>
        <begin position="1"/>
        <end position="25"/>
    </location>
</feature>
<proteinExistence type="predicted"/>
<feature type="domain" description="Apiosidase-like catalytic" evidence="3">
    <location>
        <begin position="39"/>
        <end position="377"/>
    </location>
</feature>
<name>A0A1M7YQ82_9VIBR</name>
<dbReference type="Pfam" id="PF12904">
    <property type="entry name" value="Collagen_bind_2"/>
    <property type="match status" value="1"/>
</dbReference>
<gene>
    <name evidence="4" type="ORF">VQ7734_00453</name>
</gene>
<dbReference type="InterPro" id="IPR024749">
    <property type="entry name" value="Collagen-bd_put"/>
</dbReference>
<dbReference type="Gene3D" id="3.20.20.80">
    <property type="entry name" value="Glycosidases"/>
    <property type="match status" value="1"/>
</dbReference>
<dbReference type="SUPFAM" id="SSF51445">
    <property type="entry name" value="(Trans)glycosidases"/>
    <property type="match status" value="1"/>
</dbReference>
<evidence type="ECO:0000256" key="1">
    <source>
        <dbReference type="SAM" id="SignalP"/>
    </source>
</evidence>
<dbReference type="EMBL" id="FRFG01000007">
    <property type="protein sequence ID" value="SHO54735.1"/>
    <property type="molecule type" value="Genomic_DNA"/>
</dbReference>
<organism evidence="4 5">
    <name type="scientific">Vibrio quintilis</name>
    <dbReference type="NCBI Taxonomy" id="1117707"/>
    <lineage>
        <taxon>Bacteria</taxon>
        <taxon>Pseudomonadati</taxon>
        <taxon>Pseudomonadota</taxon>
        <taxon>Gammaproteobacteria</taxon>
        <taxon>Vibrionales</taxon>
        <taxon>Vibrionaceae</taxon>
        <taxon>Vibrio</taxon>
    </lineage>
</organism>
<evidence type="ECO:0000313" key="5">
    <source>
        <dbReference type="Proteomes" id="UP000184600"/>
    </source>
</evidence>
<dbReference type="AlphaFoldDB" id="A0A1M7YQ82"/>